<feature type="chain" id="PRO_5041425300" description="Peptidyl-tRNA hydrolase" evidence="2">
    <location>
        <begin position="19"/>
        <end position="269"/>
    </location>
</feature>
<proteinExistence type="predicted"/>
<accession>A0AA40EJK8</accession>
<sequence>MRFSTSAVLALPLLAAAAESPFEQYKAKFQNFISNFGGVLPSVGEKVAEPVAPSTKTKVKVAPKPIVDLTLHDYVDTLYSPVKEGATAPEEWLVLVTGQNKTCMGRCQQLDKAFNESAIKFASVPNSPHLGRLDCDEQPVLCNSWSASTGALYVFQVAPKPAPVEVYWKPMNLTSVTTQTILDLQAQPVDKSFRYIEPNFFHPFHGIVADYGLTIPVGYVLWALNAIPSWAMMLFVSFFSRSYMTRGLNTTPARPAGAAAGGAAPAAAR</sequence>
<evidence type="ECO:0008006" key="5">
    <source>
        <dbReference type="Google" id="ProtNLM"/>
    </source>
</evidence>
<gene>
    <name evidence="3" type="ORF">B0T18DRAFT_418180</name>
</gene>
<evidence type="ECO:0000256" key="1">
    <source>
        <dbReference type="SAM" id="Phobius"/>
    </source>
</evidence>
<keyword evidence="1" id="KW-1133">Transmembrane helix</keyword>
<evidence type="ECO:0000256" key="2">
    <source>
        <dbReference type="SAM" id="SignalP"/>
    </source>
</evidence>
<name>A0AA40EJK8_9PEZI</name>
<feature type="signal peptide" evidence="2">
    <location>
        <begin position="1"/>
        <end position="18"/>
    </location>
</feature>
<keyword evidence="1" id="KW-0472">Membrane</keyword>
<dbReference type="AlphaFoldDB" id="A0AA40EJK8"/>
<protein>
    <recommendedName>
        <fullName evidence="5">Peptidyl-tRNA hydrolase</fullName>
    </recommendedName>
</protein>
<keyword evidence="4" id="KW-1185">Reference proteome</keyword>
<evidence type="ECO:0000313" key="4">
    <source>
        <dbReference type="Proteomes" id="UP001172155"/>
    </source>
</evidence>
<dbReference type="Proteomes" id="UP001172155">
    <property type="component" value="Unassembled WGS sequence"/>
</dbReference>
<reference evidence="3" key="1">
    <citation type="submission" date="2023-06" db="EMBL/GenBank/DDBJ databases">
        <title>Genome-scale phylogeny and comparative genomics of the fungal order Sordariales.</title>
        <authorList>
            <consortium name="Lawrence Berkeley National Laboratory"/>
            <person name="Hensen N."/>
            <person name="Bonometti L."/>
            <person name="Westerberg I."/>
            <person name="Brannstrom I.O."/>
            <person name="Guillou S."/>
            <person name="Cros-Aarteil S."/>
            <person name="Calhoun S."/>
            <person name="Haridas S."/>
            <person name="Kuo A."/>
            <person name="Mondo S."/>
            <person name="Pangilinan J."/>
            <person name="Riley R."/>
            <person name="LaButti K."/>
            <person name="Andreopoulos B."/>
            <person name="Lipzen A."/>
            <person name="Chen C."/>
            <person name="Yanf M."/>
            <person name="Daum C."/>
            <person name="Ng V."/>
            <person name="Clum A."/>
            <person name="Steindorff A."/>
            <person name="Ohm R."/>
            <person name="Martin F."/>
            <person name="Silar P."/>
            <person name="Natvig D."/>
            <person name="Lalanne C."/>
            <person name="Gautier V."/>
            <person name="Ament-velasquez S.L."/>
            <person name="Kruys A."/>
            <person name="Hutchinson M.I."/>
            <person name="Powell A.J."/>
            <person name="Barry K."/>
            <person name="Miller A.N."/>
            <person name="Grigoriev I.V."/>
            <person name="Debuchy R."/>
            <person name="Gladieux P."/>
            <person name="Thoren M.H."/>
            <person name="Johannesson H."/>
        </authorList>
    </citation>
    <scope>NUCLEOTIDE SEQUENCE</scope>
    <source>
        <strain evidence="3">SMH3187-1</strain>
    </source>
</reference>
<organism evidence="3 4">
    <name type="scientific">Schizothecium vesticola</name>
    <dbReference type="NCBI Taxonomy" id="314040"/>
    <lineage>
        <taxon>Eukaryota</taxon>
        <taxon>Fungi</taxon>
        <taxon>Dikarya</taxon>
        <taxon>Ascomycota</taxon>
        <taxon>Pezizomycotina</taxon>
        <taxon>Sordariomycetes</taxon>
        <taxon>Sordariomycetidae</taxon>
        <taxon>Sordariales</taxon>
        <taxon>Schizotheciaceae</taxon>
        <taxon>Schizothecium</taxon>
    </lineage>
</organism>
<keyword evidence="2" id="KW-0732">Signal</keyword>
<dbReference type="EMBL" id="JAUKUD010000006">
    <property type="protein sequence ID" value="KAK0740538.1"/>
    <property type="molecule type" value="Genomic_DNA"/>
</dbReference>
<feature type="transmembrane region" description="Helical" evidence="1">
    <location>
        <begin position="219"/>
        <end position="239"/>
    </location>
</feature>
<comment type="caution">
    <text evidence="3">The sequence shown here is derived from an EMBL/GenBank/DDBJ whole genome shotgun (WGS) entry which is preliminary data.</text>
</comment>
<evidence type="ECO:0000313" key="3">
    <source>
        <dbReference type="EMBL" id="KAK0740538.1"/>
    </source>
</evidence>
<keyword evidence="1" id="KW-0812">Transmembrane</keyword>